<dbReference type="HOGENOM" id="CLU_2461969_0_0_3"/>
<sequence length="88" mass="10135">MTVALLTPEQRYAALYPKTRKFDITIDFYPGVRGGGEEIDLTIELPSQAHVTSRQQCERWVVENYPSGRLIFVQPIFTTQQLLAEDEF</sequence>
<evidence type="ECO:0000313" key="1">
    <source>
        <dbReference type="EMBL" id="ABW31461.1"/>
    </source>
</evidence>
<keyword evidence="2" id="KW-1185">Reference proteome</keyword>
<accession>A8ZKZ3</accession>
<geneLocation type="plasmid" evidence="1 2">
    <name>pREB1</name>
</geneLocation>
<dbReference type="RefSeq" id="WP_012166835.1">
    <property type="nucleotide sequence ID" value="NC_009926.1"/>
</dbReference>
<reference evidence="1 2" key="1">
    <citation type="journal article" date="2008" name="Proc. Natl. Acad. Sci. U.S.A.">
        <title>Niche adaptation and genome expansion in the chlorophyll d-producing cyanobacterium Acaryochloris marina.</title>
        <authorList>
            <person name="Swingley W.D."/>
            <person name="Chen M."/>
            <person name="Cheung P.C."/>
            <person name="Conrad A.L."/>
            <person name="Dejesa L.C."/>
            <person name="Hao J."/>
            <person name="Honchak B.M."/>
            <person name="Karbach L.E."/>
            <person name="Kurdoglu A."/>
            <person name="Lahiri S."/>
            <person name="Mastrian S.D."/>
            <person name="Miyashita H."/>
            <person name="Page L."/>
            <person name="Ramakrishna P."/>
            <person name="Satoh S."/>
            <person name="Sattley W.M."/>
            <person name="Shimada Y."/>
            <person name="Taylor H.L."/>
            <person name="Tomo T."/>
            <person name="Tsuchiya T."/>
            <person name="Wang Z.T."/>
            <person name="Raymond J."/>
            <person name="Mimuro M."/>
            <person name="Blankenship R.E."/>
            <person name="Touchman J.W."/>
        </authorList>
    </citation>
    <scope>NUCLEOTIDE SEQUENCE [LARGE SCALE GENOMIC DNA]</scope>
    <source>
        <strain evidence="2">MBIC 11017</strain>
        <plasmid evidence="2">Plasmid pREB1</plasmid>
    </source>
</reference>
<protein>
    <submittedName>
        <fullName evidence="1">Uncharacterized protein</fullName>
    </submittedName>
</protein>
<dbReference type="KEGG" id="amr:AM1_A0343"/>
<name>A8ZKZ3_ACAM1</name>
<evidence type="ECO:0000313" key="2">
    <source>
        <dbReference type="Proteomes" id="UP000000268"/>
    </source>
</evidence>
<keyword evidence="1" id="KW-0614">Plasmid</keyword>
<dbReference type="AlphaFoldDB" id="A8ZKZ3"/>
<dbReference type="Proteomes" id="UP000000268">
    <property type="component" value="Plasmid pREB1"/>
</dbReference>
<organism evidence="1 2">
    <name type="scientific">Acaryochloris marina (strain MBIC 11017)</name>
    <dbReference type="NCBI Taxonomy" id="329726"/>
    <lineage>
        <taxon>Bacteria</taxon>
        <taxon>Bacillati</taxon>
        <taxon>Cyanobacteriota</taxon>
        <taxon>Cyanophyceae</taxon>
        <taxon>Acaryochloridales</taxon>
        <taxon>Acaryochloridaceae</taxon>
        <taxon>Acaryochloris</taxon>
    </lineage>
</organism>
<dbReference type="EMBL" id="CP000838">
    <property type="protein sequence ID" value="ABW31461.1"/>
    <property type="molecule type" value="Genomic_DNA"/>
</dbReference>
<gene>
    <name evidence="1" type="ordered locus">AM1_A0343</name>
</gene>
<proteinExistence type="predicted"/>